<evidence type="ECO:0000256" key="9">
    <source>
        <dbReference type="ARBA" id="ARBA00023054"/>
    </source>
</evidence>
<protein>
    <recommendedName>
        <fullName evidence="10">VLRF1 domain-containing protein</fullName>
    </recommendedName>
</protein>
<comment type="caution">
    <text evidence="11">The sequence shown here is derived from an EMBL/GenBank/DDBJ whole genome shotgun (WGS) entry which is preliminary data.</text>
</comment>
<evidence type="ECO:0000256" key="5">
    <source>
        <dbReference type="ARBA" id="ARBA00022737"/>
    </source>
</evidence>
<evidence type="ECO:0000256" key="3">
    <source>
        <dbReference type="ARBA" id="ARBA00022490"/>
    </source>
</evidence>
<evidence type="ECO:0000256" key="2">
    <source>
        <dbReference type="ARBA" id="ARBA00009262"/>
    </source>
</evidence>
<keyword evidence="3" id="KW-0963">Cytoplasm</keyword>
<keyword evidence="6" id="KW-0255">Endonuclease</keyword>
<name>A0ABQ6Q1L8_9BACT</name>
<sequence length="234" mass="27126">MIKIPDSQFIDLKKSEEILERASRDGLEISYLSEKHQVLIEKDQGWLAKIFLSWGTAWDTEKGILPNDDAHFALVLIKSGQAAVGYFHQGKMEDHKVFRAYMIRKKQGKSQIKHLKTKGKSRAGSRIRLEETLRFFEEINERLTSYEQQFALDFWGISCSKTLWPHLFSSATPPPFDSDSNQLIELPFHVSQGSFEELQQAGRLLDGFHLLLSEAGERYFSDLFHSQEEKEEDW</sequence>
<dbReference type="PANTHER" id="PTHR16036:SF2">
    <property type="entry name" value="TRNA ENDONUCLEASE ANKZF1"/>
    <property type="match status" value="1"/>
</dbReference>
<reference evidence="11 12" key="1">
    <citation type="submission" date="2023-08" db="EMBL/GenBank/DDBJ databases">
        <title>Draft genome sequence of Algoriphagus taiwanensis.</title>
        <authorList>
            <person name="Takatani N."/>
            <person name="Hosokawa M."/>
            <person name="Sawabe T."/>
        </authorList>
    </citation>
    <scope>NUCLEOTIDE SEQUENCE [LARGE SCALE GENOMIC DNA]</scope>
    <source>
        <strain evidence="11 12">JCM 19755</strain>
    </source>
</reference>
<dbReference type="Pfam" id="PF18826">
    <property type="entry name" value="bVLRF1"/>
    <property type="match status" value="1"/>
</dbReference>
<dbReference type="InterPro" id="IPR041175">
    <property type="entry name" value="VLRF1/Vms1"/>
</dbReference>
<evidence type="ECO:0000256" key="1">
    <source>
        <dbReference type="ARBA" id="ARBA00004496"/>
    </source>
</evidence>
<dbReference type="RefSeq" id="WP_338227684.1">
    <property type="nucleotide sequence ID" value="NZ_BTPE01000003.1"/>
</dbReference>
<keyword evidence="8" id="KW-0040">ANK repeat</keyword>
<comment type="subcellular location">
    <subcellularLocation>
        <location evidence="1">Cytoplasm</location>
    </subcellularLocation>
</comment>
<keyword evidence="12" id="KW-1185">Reference proteome</keyword>
<dbReference type="EMBL" id="BTPE01000003">
    <property type="protein sequence ID" value="GMQ32887.1"/>
    <property type="molecule type" value="Genomic_DNA"/>
</dbReference>
<accession>A0ABQ6Q1L8</accession>
<evidence type="ECO:0000259" key="10">
    <source>
        <dbReference type="PROSITE" id="PS52044"/>
    </source>
</evidence>
<evidence type="ECO:0000256" key="8">
    <source>
        <dbReference type="ARBA" id="ARBA00023043"/>
    </source>
</evidence>
<organism evidence="11 12">
    <name type="scientific">Algoriphagus taiwanensis</name>
    <dbReference type="NCBI Taxonomy" id="1445656"/>
    <lineage>
        <taxon>Bacteria</taxon>
        <taxon>Pseudomonadati</taxon>
        <taxon>Bacteroidota</taxon>
        <taxon>Cytophagia</taxon>
        <taxon>Cytophagales</taxon>
        <taxon>Cyclobacteriaceae</taxon>
        <taxon>Algoriphagus</taxon>
    </lineage>
</organism>
<keyword evidence="9" id="KW-0175">Coiled coil</keyword>
<keyword evidence="7" id="KW-0378">Hydrolase</keyword>
<evidence type="ECO:0000256" key="6">
    <source>
        <dbReference type="ARBA" id="ARBA00022759"/>
    </source>
</evidence>
<evidence type="ECO:0000256" key="4">
    <source>
        <dbReference type="ARBA" id="ARBA00022722"/>
    </source>
</evidence>
<dbReference type="Proteomes" id="UP001307705">
    <property type="component" value="Unassembled WGS sequence"/>
</dbReference>
<evidence type="ECO:0000313" key="12">
    <source>
        <dbReference type="Proteomes" id="UP001307705"/>
    </source>
</evidence>
<evidence type="ECO:0000313" key="11">
    <source>
        <dbReference type="EMBL" id="GMQ32887.1"/>
    </source>
</evidence>
<dbReference type="PROSITE" id="PS52044">
    <property type="entry name" value="VLRF1"/>
    <property type="match status" value="1"/>
</dbReference>
<dbReference type="PANTHER" id="PTHR16036">
    <property type="entry name" value="ANKYRIN REPEAT AND ZINC FINGER DOMAIN-CONTAINING PROTEIN 1"/>
    <property type="match status" value="1"/>
</dbReference>
<feature type="domain" description="VLRF1" evidence="10">
    <location>
        <begin position="68"/>
        <end position="208"/>
    </location>
</feature>
<keyword evidence="5" id="KW-0677">Repeat</keyword>
<dbReference type="InterPro" id="IPR047139">
    <property type="entry name" value="ANKZ1/VMS1"/>
</dbReference>
<keyword evidence="4" id="KW-0540">Nuclease</keyword>
<proteinExistence type="inferred from homology"/>
<gene>
    <name evidence="11" type="ORF">Ataiwa_11590</name>
</gene>
<comment type="similarity">
    <text evidence="2">Belongs to the ANKZF1/VMS1 family.</text>
</comment>
<evidence type="ECO:0000256" key="7">
    <source>
        <dbReference type="ARBA" id="ARBA00022801"/>
    </source>
</evidence>